<evidence type="ECO:0000256" key="1">
    <source>
        <dbReference type="SAM" id="MobiDB-lite"/>
    </source>
</evidence>
<organism evidence="3 4">
    <name type="scientific">Corynascus novoguineensis</name>
    <dbReference type="NCBI Taxonomy" id="1126955"/>
    <lineage>
        <taxon>Eukaryota</taxon>
        <taxon>Fungi</taxon>
        <taxon>Dikarya</taxon>
        <taxon>Ascomycota</taxon>
        <taxon>Pezizomycotina</taxon>
        <taxon>Sordariomycetes</taxon>
        <taxon>Sordariomycetidae</taxon>
        <taxon>Sordariales</taxon>
        <taxon>Chaetomiaceae</taxon>
        <taxon>Corynascus</taxon>
    </lineage>
</organism>
<feature type="domain" description="Clr5" evidence="2">
    <location>
        <begin position="111"/>
        <end position="163"/>
    </location>
</feature>
<reference evidence="3" key="2">
    <citation type="submission" date="2023-05" db="EMBL/GenBank/DDBJ databases">
        <authorList>
            <consortium name="Lawrence Berkeley National Laboratory"/>
            <person name="Steindorff A."/>
            <person name="Hensen N."/>
            <person name="Bonometti L."/>
            <person name="Westerberg I."/>
            <person name="Brannstrom I.O."/>
            <person name="Guillou S."/>
            <person name="Cros-Aarteil S."/>
            <person name="Calhoun S."/>
            <person name="Haridas S."/>
            <person name="Kuo A."/>
            <person name="Mondo S."/>
            <person name="Pangilinan J."/>
            <person name="Riley R."/>
            <person name="Labutti K."/>
            <person name="Andreopoulos B."/>
            <person name="Lipzen A."/>
            <person name="Chen C."/>
            <person name="Yanf M."/>
            <person name="Daum C."/>
            <person name="Ng V."/>
            <person name="Clum A."/>
            <person name="Ohm R."/>
            <person name="Martin F."/>
            <person name="Silar P."/>
            <person name="Natvig D."/>
            <person name="Lalanne C."/>
            <person name="Gautier V."/>
            <person name="Ament-Velasquez S.L."/>
            <person name="Kruys A."/>
            <person name="Hutchinson M.I."/>
            <person name="Powell A.J."/>
            <person name="Barry K."/>
            <person name="Miller A.N."/>
            <person name="Grigoriev I.V."/>
            <person name="Debuchy R."/>
            <person name="Gladieux P."/>
            <person name="Thoren M.H."/>
            <person name="Johannesson H."/>
        </authorList>
    </citation>
    <scope>NUCLEOTIDE SEQUENCE</scope>
    <source>
        <strain evidence="3">CBS 359.72</strain>
    </source>
</reference>
<name>A0AAN7HJ46_9PEZI</name>
<feature type="compositionally biased region" description="Polar residues" evidence="1">
    <location>
        <begin position="56"/>
        <end position="79"/>
    </location>
</feature>
<reference evidence="3" key="1">
    <citation type="journal article" date="2023" name="Mol. Phylogenet. Evol.">
        <title>Genome-scale phylogeny and comparative genomics of the fungal order Sordariales.</title>
        <authorList>
            <person name="Hensen N."/>
            <person name="Bonometti L."/>
            <person name="Westerberg I."/>
            <person name="Brannstrom I.O."/>
            <person name="Guillou S."/>
            <person name="Cros-Aarteil S."/>
            <person name="Calhoun S."/>
            <person name="Haridas S."/>
            <person name="Kuo A."/>
            <person name="Mondo S."/>
            <person name="Pangilinan J."/>
            <person name="Riley R."/>
            <person name="LaButti K."/>
            <person name="Andreopoulos B."/>
            <person name="Lipzen A."/>
            <person name="Chen C."/>
            <person name="Yan M."/>
            <person name="Daum C."/>
            <person name="Ng V."/>
            <person name="Clum A."/>
            <person name="Steindorff A."/>
            <person name="Ohm R.A."/>
            <person name="Martin F."/>
            <person name="Silar P."/>
            <person name="Natvig D.O."/>
            <person name="Lalanne C."/>
            <person name="Gautier V."/>
            <person name="Ament-Velasquez S.L."/>
            <person name="Kruys A."/>
            <person name="Hutchinson M.I."/>
            <person name="Powell A.J."/>
            <person name="Barry K."/>
            <person name="Miller A.N."/>
            <person name="Grigoriev I.V."/>
            <person name="Debuchy R."/>
            <person name="Gladieux P."/>
            <person name="Hiltunen Thoren M."/>
            <person name="Johannesson H."/>
        </authorList>
    </citation>
    <scope>NUCLEOTIDE SEQUENCE</scope>
    <source>
        <strain evidence="3">CBS 359.72</strain>
    </source>
</reference>
<feature type="region of interest" description="Disordered" evidence="1">
    <location>
        <begin position="35"/>
        <end position="111"/>
    </location>
</feature>
<dbReference type="AlphaFoldDB" id="A0AAN7HJ46"/>
<proteinExistence type="predicted"/>
<comment type="caution">
    <text evidence="3">The sequence shown here is derived from an EMBL/GenBank/DDBJ whole genome shotgun (WGS) entry which is preliminary data.</text>
</comment>
<feature type="region of interest" description="Disordered" evidence="1">
    <location>
        <begin position="387"/>
        <end position="414"/>
    </location>
</feature>
<protein>
    <recommendedName>
        <fullName evidence="2">Clr5 domain-containing protein</fullName>
    </recommendedName>
</protein>
<dbReference type="Pfam" id="PF14420">
    <property type="entry name" value="Clr5"/>
    <property type="match status" value="1"/>
</dbReference>
<gene>
    <name evidence="3" type="ORF">C7999DRAFT_14416</name>
</gene>
<dbReference type="Proteomes" id="UP001303647">
    <property type="component" value="Unassembled WGS sequence"/>
</dbReference>
<dbReference type="PANTHER" id="PTHR38788:SF3">
    <property type="entry name" value="CLR5 DOMAIN-CONTAINING PROTEIN"/>
    <property type="match status" value="1"/>
</dbReference>
<dbReference type="InterPro" id="IPR025676">
    <property type="entry name" value="Clr5_dom"/>
</dbReference>
<feature type="compositionally biased region" description="Basic and acidic residues" evidence="1">
    <location>
        <begin position="35"/>
        <end position="48"/>
    </location>
</feature>
<keyword evidence="4" id="KW-1185">Reference proteome</keyword>
<evidence type="ECO:0000259" key="2">
    <source>
        <dbReference type="Pfam" id="PF14420"/>
    </source>
</evidence>
<sequence length="567" mass="64593">MNRISQTEGEARALLATAESLTGLVLDDHDPRIFIKEESKSPSPDSDRSLPVPPLITTSVSPPQKLSSVSARKASTTQHRSSRHGAKVGTSRASQLRGPPSPGQPIVPRKNQDWEPWKGILYELYITQNRILRDIINIMETKHNLRATSKMYKNQLARWGFFKYAIKGRSRAKAESPNDQSSDDSLDNALILSRDDLLHANNGSRSVQAGLTAVRRFIHGHIDLDPSNLQVEEVAGFVDPCYRYFKVAMDLFDLKENVEGGRVLRLAFLQIERKISKPTLKSFSDLCFLVPHLLLESNRRDILSAYVHYVSRLAAVKFGKHPVSELAASFAALVDERPEDIMRFIILLSQFNADTIASLPGMLDRNTEWARNQYLACKRTASQRRWLAPSPWDNDSSSSGGGGSVDDDDDGGERHDHRMIRLEAQSVYWAQKLIMHDPVSDEIATQWLQKRFSVDYAPKCEAYLAQLKEMVATGGLPVVFARMMESLCVGWLHDYYETIGDWDKAFEWGRRGLQLSSDEQYSIWSVHLENMMRRHGRPEEAEELRRKRREHSWLERVRLEVDRLVLS</sequence>
<dbReference type="EMBL" id="MU857651">
    <property type="protein sequence ID" value="KAK4247607.1"/>
    <property type="molecule type" value="Genomic_DNA"/>
</dbReference>
<accession>A0AAN7HJ46</accession>
<evidence type="ECO:0000313" key="4">
    <source>
        <dbReference type="Proteomes" id="UP001303647"/>
    </source>
</evidence>
<evidence type="ECO:0000313" key="3">
    <source>
        <dbReference type="EMBL" id="KAK4247607.1"/>
    </source>
</evidence>
<dbReference type="PANTHER" id="PTHR38788">
    <property type="entry name" value="CLR5 DOMAIN-CONTAINING PROTEIN"/>
    <property type="match status" value="1"/>
</dbReference>